<organism evidence="1 2">
    <name type="scientific">Paenibacillus yonginensis</name>
    <dbReference type="NCBI Taxonomy" id="1462996"/>
    <lineage>
        <taxon>Bacteria</taxon>
        <taxon>Bacillati</taxon>
        <taxon>Bacillota</taxon>
        <taxon>Bacilli</taxon>
        <taxon>Bacillales</taxon>
        <taxon>Paenibacillaceae</taxon>
        <taxon>Paenibacillus</taxon>
    </lineage>
</organism>
<accession>A0A1B1N6W0</accession>
<sequence length="214" mass="23775">MKIRWYGQSSFLITSEAGTKVLIDPLGKMLGYKMPRLTADIVAVTHNHRDHNQVQIVDGEYILVNEAKSYEIDGIRIKGIKTFHDNVGGAKRGDNIVFVFEIDGMRVAHCGDLGHQLSDEQAEAIGQVDVLMVPVGGKMTLDGQGAYKVAQQLKPSIAIPMHYRKKALGLAGRFFFEKADVFLKLIGSSRHEQVLMVEPQHLKGQTEAVTLDYK</sequence>
<dbReference type="RefSeq" id="WP_068700531.1">
    <property type="nucleotide sequence ID" value="NZ_CP014167.1"/>
</dbReference>
<dbReference type="OrthoDB" id="9789133at2"/>
<dbReference type="STRING" id="1462996.AWM70_09570"/>
<dbReference type="Gene3D" id="3.60.15.10">
    <property type="entry name" value="Ribonuclease Z/Hydroxyacylglutathione hydrolase-like"/>
    <property type="match status" value="1"/>
</dbReference>
<gene>
    <name evidence="1" type="ORF">AWM70_09570</name>
</gene>
<dbReference type="GO" id="GO:0016787">
    <property type="term" value="F:hydrolase activity"/>
    <property type="evidence" value="ECO:0007669"/>
    <property type="project" value="UniProtKB-KW"/>
</dbReference>
<keyword evidence="1" id="KW-0378">Hydrolase</keyword>
<dbReference type="EMBL" id="CP014167">
    <property type="protein sequence ID" value="ANS77173.1"/>
    <property type="molecule type" value="Genomic_DNA"/>
</dbReference>
<evidence type="ECO:0000313" key="2">
    <source>
        <dbReference type="Proteomes" id="UP000092573"/>
    </source>
</evidence>
<dbReference type="PANTHER" id="PTHR42967">
    <property type="entry name" value="METAL DEPENDENT HYDROLASE"/>
    <property type="match status" value="1"/>
</dbReference>
<protein>
    <submittedName>
        <fullName evidence="1">MBL fold metallo-hydrolase</fullName>
    </submittedName>
</protein>
<dbReference type="Proteomes" id="UP000092573">
    <property type="component" value="Chromosome"/>
</dbReference>
<evidence type="ECO:0000313" key="1">
    <source>
        <dbReference type="EMBL" id="ANS77173.1"/>
    </source>
</evidence>
<keyword evidence="2" id="KW-1185">Reference proteome</keyword>
<proteinExistence type="predicted"/>
<dbReference type="KEGG" id="pyg:AWM70_09570"/>
<reference evidence="1 2" key="1">
    <citation type="submission" date="2016-01" db="EMBL/GenBank/DDBJ databases">
        <title>Complete Genome Sequence of Paenibacillus yonginensis DCY84, a novel Plant Growth-Promoting Bacteria with Elicitation of Induced Systemic Resistance.</title>
        <authorList>
            <person name="Kim Y.J."/>
            <person name="Yang D.C."/>
            <person name="Sukweenadhi J."/>
        </authorList>
    </citation>
    <scope>NUCLEOTIDE SEQUENCE [LARGE SCALE GENOMIC DNA]</scope>
    <source>
        <strain evidence="1 2">DCY84</strain>
    </source>
</reference>
<dbReference type="Pfam" id="PF13483">
    <property type="entry name" value="Lactamase_B_3"/>
    <property type="match status" value="1"/>
</dbReference>
<dbReference type="PANTHER" id="PTHR42967:SF1">
    <property type="entry name" value="MBL FOLD METALLO-HYDROLASE"/>
    <property type="match status" value="1"/>
</dbReference>
<dbReference type="SUPFAM" id="SSF56281">
    <property type="entry name" value="Metallo-hydrolase/oxidoreductase"/>
    <property type="match status" value="1"/>
</dbReference>
<dbReference type="AlphaFoldDB" id="A0A1B1N6W0"/>
<dbReference type="InterPro" id="IPR036866">
    <property type="entry name" value="RibonucZ/Hydroxyglut_hydro"/>
</dbReference>
<name>A0A1B1N6W0_9BACL</name>